<keyword evidence="1" id="KW-0812">Transmembrane</keyword>
<feature type="transmembrane region" description="Helical" evidence="1">
    <location>
        <begin position="39"/>
        <end position="59"/>
    </location>
</feature>
<dbReference type="EMBL" id="CP036433">
    <property type="protein sequence ID" value="QDU97841.1"/>
    <property type="molecule type" value="Genomic_DNA"/>
</dbReference>
<dbReference type="Proteomes" id="UP000317648">
    <property type="component" value="Chromosome"/>
</dbReference>
<keyword evidence="3" id="KW-0378">Hydrolase</keyword>
<evidence type="ECO:0000256" key="1">
    <source>
        <dbReference type="SAM" id="Phobius"/>
    </source>
</evidence>
<sequence>MGNLLRGSILVLAILLPTIVTLAYFVWLARQPPWMQQGAYLVGKIVQFALPAVCAFWLLPRVLDWKWPDGYALAQGLGFGLLVGALMLAAYYLVLKPAGMFDGPDVAIQEKIRSMGLNAAWKFVALTIFYAMLHSLLEEYYWRWFVFYELRQVTPLAVAILISSVGFMAHHVIVLHAYFGWSWLTGLCCLGIVVGGAVWAWQYHSSGSLVGPWLGHLVIDAAIFAIGYDMARETFPA</sequence>
<feature type="domain" description="CAAX prenyl protease 2/Lysostaphin resistance protein A-like" evidence="2">
    <location>
        <begin position="121"/>
        <end position="221"/>
    </location>
</feature>
<feature type="transmembrane region" description="Helical" evidence="1">
    <location>
        <begin position="213"/>
        <end position="231"/>
    </location>
</feature>
<evidence type="ECO:0000313" key="3">
    <source>
        <dbReference type="EMBL" id="QDU97841.1"/>
    </source>
</evidence>
<organism evidence="3 4">
    <name type="scientific">Lignipirellula cremea</name>
    <dbReference type="NCBI Taxonomy" id="2528010"/>
    <lineage>
        <taxon>Bacteria</taxon>
        <taxon>Pseudomonadati</taxon>
        <taxon>Planctomycetota</taxon>
        <taxon>Planctomycetia</taxon>
        <taxon>Pirellulales</taxon>
        <taxon>Pirellulaceae</taxon>
        <taxon>Lignipirellula</taxon>
    </lineage>
</organism>
<dbReference type="AlphaFoldDB" id="A0A518E197"/>
<keyword evidence="3" id="KW-0645">Protease</keyword>
<dbReference type="InterPro" id="IPR003675">
    <property type="entry name" value="Rce1/LyrA-like_dom"/>
</dbReference>
<protein>
    <submittedName>
        <fullName evidence="3">CAAX amino terminal protease self-immunity</fullName>
    </submittedName>
</protein>
<keyword evidence="1" id="KW-0472">Membrane</keyword>
<feature type="transmembrane region" description="Helical" evidence="1">
    <location>
        <begin position="153"/>
        <end position="174"/>
    </location>
</feature>
<accession>A0A518E197</accession>
<keyword evidence="4" id="KW-1185">Reference proteome</keyword>
<reference evidence="3 4" key="1">
    <citation type="submission" date="2019-02" db="EMBL/GenBank/DDBJ databases">
        <title>Deep-cultivation of Planctomycetes and their phenomic and genomic characterization uncovers novel biology.</title>
        <authorList>
            <person name="Wiegand S."/>
            <person name="Jogler M."/>
            <person name="Boedeker C."/>
            <person name="Pinto D."/>
            <person name="Vollmers J."/>
            <person name="Rivas-Marin E."/>
            <person name="Kohn T."/>
            <person name="Peeters S.H."/>
            <person name="Heuer A."/>
            <person name="Rast P."/>
            <person name="Oberbeckmann S."/>
            <person name="Bunk B."/>
            <person name="Jeske O."/>
            <person name="Meyerdierks A."/>
            <person name="Storesund J.E."/>
            <person name="Kallscheuer N."/>
            <person name="Luecker S."/>
            <person name="Lage O.M."/>
            <person name="Pohl T."/>
            <person name="Merkel B.J."/>
            <person name="Hornburger P."/>
            <person name="Mueller R.-W."/>
            <person name="Bruemmer F."/>
            <person name="Labrenz M."/>
            <person name="Spormann A.M."/>
            <person name="Op den Camp H."/>
            <person name="Overmann J."/>
            <person name="Amann R."/>
            <person name="Jetten M.S.M."/>
            <person name="Mascher T."/>
            <person name="Medema M.H."/>
            <person name="Devos D.P."/>
            <person name="Kaster A.-K."/>
            <person name="Ovreas L."/>
            <person name="Rohde M."/>
            <person name="Galperin M.Y."/>
            <person name="Jogler C."/>
        </authorList>
    </citation>
    <scope>NUCLEOTIDE SEQUENCE [LARGE SCALE GENOMIC DNA]</scope>
    <source>
        <strain evidence="3 4">Pla85_3_4</strain>
    </source>
</reference>
<gene>
    <name evidence="3" type="ORF">Pla8534_56980</name>
</gene>
<evidence type="ECO:0000259" key="2">
    <source>
        <dbReference type="Pfam" id="PF02517"/>
    </source>
</evidence>
<dbReference type="Pfam" id="PF02517">
    <property type="entry name" value="Rce1-like"/>
    <property type="match status" value="1"/>
</dbReference>
<dbReference type="GO" id="GO:0006508">
    <property type="term" value="P:proteolysis"/>
    <property type="evidence" value="ECO:0007669"/>
    <property type="project" value="UniProtKB-KW"/>
</dbReference>
<dbReference type="RefSeq" id="WP_231756701.1">
    <property type="nucleotide sequence ID" value="NZ_CP036433.1"/>
</dbReference>
<feature type="transmembrane region" description="Helical" evidence="1">
    <location>
        <begin position="115"/>
        <end position="133"/>
    </location>
</feature>
<feature type="transmembrane region" description="Helical" evidence="1">
    <location>
        <begin position="71"/>
        <end position="94"/>
    </location>
</feature>
<name>A0A518E197_9BACT</name>
<dbReference type="GO" id="GO:0004175">
    <property type="term" value="F:endopeptidase activity"/>
    <property type="evidence" value="ECO:0007669"/>
    <property type="project" value="UniProtKB-ARBA"/>
</dbReference>
<feature type="transmembrane region" description="Helical" evidence="1">
    <location>
        <begin position="6"/>
        <end position="27"/>
    </location>
</feature>
<evidence type="ECO:0000313" key="4">
    <source>
        <dbReference type="Proteomes" id="UP000317648"/>
    </source>
</evidence>
<dbReference type="KEGG" id="lcre:Pla8534_56980"/>
<keyword evidence="1" id="KW-1133">Transmembrane helix</keyword>
<proteinExistence type="predicted"/>
<dbReference type="GO" id="GO:0080120">
    <property type="term" value="P:CAAX-box protein maturation"/>
    <property type="evidence" value="ECO:0007669"/>
    <property type="project" value="UniProtKB-ARBA"/>
</dbReference>
<feature type="transmembrane region" description="Helical" evidence="1">
    <location>
        <begin position="181"/>
        <end position="201"/>
    </location>
</feature>